<organism evidence="5 7">
    <name type="scientific">Spiroplasma poulsonii</name>
    <dbReference type="NCBI Taxonomy" id="2138"/>
    <lineage>
        <taxon>Bacteria</taxon>
        <taxon>Bacillati</taxon>
        <taxon>Mycoplasmatota</taxon>
        <taxon>Mollicutes</taxon>
        <taxon>Entomoplasmatales</taxon>
        <taxon>Spiroplasmataceae</taxon>
        <taxon>Spiroplasma</taxon>
    </lineage>
</organism>
<dbReference type="GO" id="GO:0004791">
    <property type="term" value="F:thioredoxin-disulfide reductase (NADPH) activity"/>
    <property type="evidence" value="ECO:0007669"/>
    <property type="project" value="UniProtKB-UniRule"/>
</dbReference>
<evidence type="ECO:0000256" key="1">
    <source>
        <dbReference type="ARBA" id="ARBA00022630"/>
    </source>
</evidence>
<dbReference type="InterPro" id="IPR050097">
    <property type="entry name" value="Ferredoxin-NADP_redctase_2"/>
</dbReference>
<gene>
    <name evidence="5" type="primary">trxB</name>
    <name evidence="6" type="ORF">D6D54_00490</name>
    <name evidence="5" type="ORF">SMSRO_SF021420</name>
</gene>
<dbReference type="GO" id="GO:0005737">
    <property type="term" value="C:cytoplasm"/>
    <property type="evidence" value="ECO:0007669"/>
    <property type="project" value="InterPro"/>
</dbReference>
<dbReference type="STRING" id="2138.SMSRO_v1c19390"/>
<keyword evidence="2 3" id="KW-0560">Oxidoreductase</keyword>
<keyword evidence="7" id="KW-1185">Reference proteome</keyword>
<comment type="subunit">
    <text evidence="3">Homodimer.</text>
</comment>
<proteinExistence type="inferred from homology"/>
<evidence type="ECO:0000313" key="7">
    <source>
        <dbReference type="Proteomes" id="UP000031565"/>
    </source>
</evidence>
<dbReference type="EMBL" id="JTLV02000001">
    <property type="protein sequence ID" value="PQM32238.1"/>
    <property type="molecule type" value="Genomic_DNA"/>
</dbReference>
<evidence type="ECO:0000313" key="6">
    <source>
        <dbReference type="EMBL" id="RUP78008.1"/>
    </source>
</evidence>
<sequence length="313" mass="33989">MKNNTNEIYDILIIGAGPGGITAAIYGARAMAKIAMIEKGAPGGKITKTSEIENYPGFDSIQGPDLALKMFEQTQKLNIPYLAERVTNITKKDNLFELDLLSGKKLFAKVVIVATGTVERKLGIPGEIELNSRGVSYCAVCDGALYRGKDVVVVGGGYAAIEEAMYLARFVNKVYLIHRRDQFRADMNIVNKAKANPKIDFIVDSIVTEIKDVDANRVTAIVVKNVKTDEITELEVSAVFPYIGAIPISDFAKNLDVLDENGYFIVDNKCLTKVPGLYAAGDVTNTTLRQIATAVSDGAKAAQFALEYLDNCC</sequence>
<keyword evidence="1 3" id="KW-0285">Flavoprotein</keyword>
<comment type="caution">
    <text evidence="5">The sequence shown here is derived from an EMBL/GenBank/DDBJ whole genome shotgun (WGS) entry which is preliminary data.</text>
</comment>
<evidence type="ECO:0000259" key="4">
    <source>
        <dbReference type="Pfam" id="PF07992"/>
    </source>
</evidence>
<evidence type="ECO:0000256" key="2">
    <source>
        <dbReference type="ARBA" id="ARBA00023002"/>
    </source>
</evidence>
<comment type="catalytic activity">
    <reaction evidence="3">
        <text>[thioredoxin]-dithiol + NADP(+) = [thioredoxin]-disulfide + NADPH + H(+)</text>
        <dbReference type="Rhea" id="RHEA:20345"/>
        <dbReference type="Rhea" id="RHEA-COMP:10698"/>
        <dbReference type="Rhea" id="RHEA-COMP:10700"/>
        <dbReference type="ChEBI" id="CHEBI:15378"/>
        <dbReference type="ChEBI" id="CHEBI:29950"/>
        <dbReference type="ChEBI" id="CHEBI:50058"/>
        <dbReference type="ChEBI" id="CHEBI:57783"/>
        <dbReference type="ChEBI" id="CHEBI:58349"/>
        <dbReference type="EC" id="1.8.1.9"/>
    </reaction>
</comment>
<dbReference type="PANTHER" id="PTHR48105">
    <property type="entry name" value="THIOREDOXIN REDUCTASE 1-RELATED-RELATED"/>
    <property type="match status" value="1"/>
</dbReference>
<dbReference type="InterPro" id="IPR036188">
    <property type="entry name" value="FAD/NAD-bd_sf"/>
</dbReference>
<dbReference type="OrthoDB" id="9806179at2"/>
<protein>
    <recommendedName>
        <fullName evidence="3">Thioredoxin reductase</fullName>
        <ecNumber evidence="3">1.8.1.9</ecNumber>
    </recommendedName>
</protein>
<accession>A0A2P6FFK9</accession>
<reference evidence="5 7" key="2">
    <citation type="journal article" date="2015" name="MBio">
        <title>Genome sequence of the Drosophila melanogaster male-killing Spiroplasma strain MSRO endosymbiont.</title>
        <authorList>
            <person name="Paredes J.C."/>
            <person name="Herren J.K."/>
            <person name="Schupfer F."/>
            <person name="Marin R."/>
            <person name="Claverol S."/>
            <person name="Kuo C.H."/>
            <person name="Lemaitre B."/>
            <person name="Beven L."/>
        </authorList>
    </citation>
    <scope>NUCLEOTIDE SEQUENCE [LARGE SCALE GENOMIC DNA]</scope>
    <source>
        <strain evidence="5 7">MSRO</strain>
    </source>
</reference>
<dbReference type="PRINTS" id="PR00469">
    <property type="entry name" value="PNDRDTASEII"/>
</dbReference>
<dbReference type="EMBL" id="RAHC01000001">
    <property type="protein sequence ID" value="RUP78008.1"/>
    <property type="molecule type" value="Genomic_DNA"/>
</dbReference>
<reference evidence="5" key="3">
    <citation type="submission" date="2017-11" db="EMBL/GenBank/DDBJ databases">
        <title>Cell-free culture of the endosymbiotic bacteria Spiroplasma poulsonii highlights bacterial genes involved in host-symbiont interactions.</title>
        <authorList>
            <person name="Masson F."/>
            <person name="Calderon Copete S.P."/>
            <person name="Schupfer F."/>
            <person name="Garcia-Arraez G."/>
            <person name="Lemaitre B."/>
        </authorList>
    </citation>
    <scope>NUCLEOTIDE SEQUENCE</scope>
    <source>
        <strain evidence="5">MSRO</strain>
    </source>
</reference>
<dbReference type="GO" id="GO:0019430">
    <property type="term" value="P:removal of superoxide radicals"/>
    <property type="evidence" value="ECO:0007669"/>
    <property type="project" value="UniProtKB-UniRule"/>
</dbReference>
<evidence type="ECO:0000313" key="5">
    <source>
        <dbReference type="EMBL" id="PQM32238.1"/>
    </source>
</evidence>
<dbReference type="AlphaFoldDB" id="A0A2P6FFK9"/>
<dbReference type="Proteomes" id="UP000031565">
    <property type="component" value="Unassembled WGS sequence"/>
</dbReference>
<dbReference type="RefSeq" id="WP_040094230.1">
    <property type="nucleotide sequence ID" value="NZ_CM020866.1"/>
</dbReference>
<dbReference type="InterPro" id="IPR023753">
    <property type="entry name" value="FAD/NAD-binding_dom"/>
</dbReference>
<dbReference type="PRINTS" id="PR00368">
    <property type="entry name" value="FADPNR"/>
</dbReference>
<comment type="cofactor">
    <cofactor evidence="3">
        <name>FAD</name>
        <dbReference type="ChEBI" id="CHEBI:57692"/>
    </cofactor>
</comment>
<reference evidence="6 8" key="4">
    <citation type="journal article" date="2019" name="Genome Biol. Evol.">
        <title>Toxin and genome evolution in a Drosophila defensive symbiosis.</title>
        <authorList>
            <person name="Ballinger M.J."/>
            <person name="Gawryluk R.M."/>
            <person name="Perlman S.J."/>
        </authorList>
    </citation>
    <scope>NUCLEOTIDE SEQUENCE [LARGE SCALE GENOMIC DNA]</scope>
    <source>
        <strain evidence="6">SNeo</strain>
        <strain evidence="8">sNeo</strain>
    </source>
</reference>
<name>A0A2P6FFK9_9MOLU</name>
<reference evidence="5" key="1">
    <citation type="submission" date="2014-10" db="EMBL/GenBank/DDBJ databases">
        <authorList>
            <person name="Seo M.-J."/>
            <person name="Seok Y.J."/>
            <person name="Cha I.-T."/>
        </authorList>
    </citation>
    <scope>NUCLEOTIDE SEQUENCE</scope>
    <source>
        <strain evidence="5">MSRO</strain>
    </source>
</reference>
<dbReference type="EC" id="1.8.1.9" evidence="3"/>
<dbReference type="Gene3D" id="3.50.50.60">
    <property type="entry name" value="FAD/NAD(P)-binding domain"/>
    <property type="match status" value="2"/>
</dbReference>
<dbReference type="Proteomes" id="UP000274545">
    <property type="component" value="Unassembled WGS sequence"/>
</dbReference>
<keyword evidence="3" id="KW-0274">FAD</keyword>
<dbReference type="SUPFAM" id="SSF51905">
    <property type="entry name" value="FAD/NAD(P)-binding domain"/>
    <property type="match status" value="1"/>
</dbReference>
<keyword evidence="3" id="KW-0676">Redox-active center</keyword>
<dbReference type="InterPro" id="IPR005982">
    <property type="entry name" value="Thioredox_Rdtase"/>
</dbReference>
<evidence type="ECO:0000313" key="8">
    <source>
        <dbReference type="Proteomes" id="UP000274545"/>
    </source>
</evidence>
<dbReference type="NCBIfam" id="TIGR01292">
    <property type="entry name" value="TRX_reduct"/>
    <property type="match status" value="1"/>
</dbReference>
<dbReference type="Pfam" id="PF07992">
    <property type="entry name" value="Pyr_redox_2"/>
    <property type="match status" value="1"/>
</dbReference>
<feature type="domain" description="FAD/NAD(P)-binding" evidence="4">
    <location>
        <begin position="9"/>
        <end position="298"/>
    </location>
</feature>
<evidence type="ECO:0000256" key="3">
    <source>
        <dbReference type="RuleBase" id="RU003880"/>
    </source>
</evidence>
<comment type="similarity">
    <text evidence="3">Belongs to the class-II pyridine nucleotide-disulfide oxidoreductase family.</text>
</comment>